<evidence type="ECO:0000313" key="9">
    <source>
        <dbReference type="EMBL" id="KAL1217962.1"/>
    </source>
</evidence>
<dbReference type="Pfam" id="PF13359">
    <property type="entry name" value="DDE_Tnp_4"/>
    <property type="match status" value="1"/>
</dbReference>
<evidence type="ECO:0000256" key="3">
    <source>
        <dbReference type="ARBA" id="ARBA00006958"/>
    </source>
</evidence>
<keyword evidence="10" id="KW-1185">Reference proteome</keyword>
<dbReference type="EMBL" id="JBANAX010000233">
    <property type="protein sequence ID" value="KAL1217962.1"/>
    <property type="molecule type" value="Genomic_DNA"/>
</dbReference>
<dbReference type="GO" id="GO:0016787">
    <property type="term" value="F:hydrolase activity"/>
    <property type="evidence" value="ECO:0007669"/>
    <property type="project" value="UniProtKB-KW"/>
</dbReference>
<dbReference type="SUPFAM" id="SSF55681">
    <property type="entry name" value="Class II aaRS and biotin synthetases"/>
    <property type="match status" value="1"/>
</dbReference>
<comment type="similarity">
    <text evidence="3">Belongs to the HARBI1 family.</text>
</comment>
<dbReference type="InterPro" id="IPR045864">
    <property type="entry name" value="aa-tRNA-synth_II/BPL/LPL"/>
</dbReference>
<evidence type="ECO:0000313" key="10">
    <source>
        <dbReference type="Proteomes" id="UP001558713"/>
    </source>
</evidence>
<comment type="cofactor">
    <cofactor evidence="1">
        <name>a divalent metal cation</name>
        <dbReference type="ChEBI" id="CHEBI:60240"/>
    </cofactor>
</comment>
<dbReference type="InterPro" id="IPR027806">
    <property type="entry name" value="HARBI1_dom"/>
</dbReference>
<feature type="domain" description="DDE Tnp4" evidence="8">
    <location>
        <begin position="15"/>
        <end position="110"/>
    </location>
</feature>
<accession>A0ABD1BLD3</accession>
<dbReference type="GO" id="GO:0005634">
    <property type="term" value="C:nucleus"/>
    <property type="evidence" value="ECO:0007669"/>
    <property type="project" value="UniProtKB-SubCell"/>
</dbReference>
<comment type="subcellular location">
    <subcellularLocation>
        <location evidence="2">Nucleus</location>
    </subcellularLocation>
</comment>
<evidence type="ECO:0000256" key="5">
    <source>
        <dbReference type="ARBA" id="ARBA00022723"/>
    </source>
</evidence>
<dbReference type="GO" id="GO:0046872">
    <property type="term" value="F:metal ion binding"/>
    <property type="evidence" value="ECO:0007669"/>
    <property type="project" value="UniProtKB-KW"/>
</dbReference>
<dbReference type="InterPro" id="IPR045249">
    <property type="entry name" value="HARBI1-like"/>
</dbReference>
<gene>
    <name evidence="9" type="ORF">V5N11_001853</name>
</gene>
<dbReference type="PANTHER" id="PTHR22930:SF281">
    <property type="entry name" value="NUCLEASE"/>
    <property type="match status" value="1"/>
</dbReference>
<evidence type="ECO:0000259" key="8">
    <source>
        <dbReference type="Pfam" id="PF13359"/>
    </source>
</evidence>
<organism evidence="9 10">
    <name type="scientific">Cardamine amara subsp. amara</name>
    <dbReference type="NCBI Taxonomy" id="228776"/>
    <lineage>
        <taxon>Eukaryota</taxon>
        <taxon>Viridiplantae</taxon>
        <taxon>Streptophyta</taxon>
        <taxon>Embryophyta</taxon>
        <taxon>Tracheophyta</taxon>
        <taxon>Spermatophyta</taxon>
        <taxon>Magnoliopsida</taxon>
        <taxon>eudicotyledons</taxon>
        <taxon>Gunneridae</taxon>
        <taxon>Pentapetalae</taxon>
        <taxon>rosids</taxon>
        <taxon>malvids</taxon>
        <taxon>Brassicales</taxon>
        <taxon>Brassicaceae</taxon>
        <taxon>Cardamineae</taxon>
        <taxon>Cardamine</taxon>
    </lineage>
</organism>
<evidence type="ECO:0000256" key="6">
    <source>
        <dbReference type="ARBA" id="ARBA00022801"/>
    </source>
</evidence>
<dbReference type="GO" id="GO:0004518">
    <property type="term" value="F:nuclease activity"/>
    <property type="evidence" value="ECO:0007669"/>
    <property type="project" value="UniProtKB-KW"/>
</dbReference>
<comment type="caution">
    <text evidence="9">The sequence shown here is derived from an EMBL/GenBank/DDBJ whole genome shotgun (WGS) entry which is preliminary data.</text>
</comment>
<keyword evidence="4" id="KW-0540">Nuclease</keyword>
<keyword evidence="6" id="KW-0378">Hydrolase</keyword>
<keyword evidence="5" id="KW-0479">Metal-binding</keyword>
<keyword evidence="7" id="KW-0539">Nucleus</keyword>
<protein>
    <recommendedName>
        <fullName evidence="8">DDE Tnp4 domain-containing protein</fullName>
    </recommendedName>
</protein>
<dbReference type="PANTHER" id="PTHR22930">
    <property type="match status" value="1"/>
</dbReference>
<evidence type="ECO:0000256" key="2">
    <source>
        <dbReference type="ARBA" id="ARBA00004123"/>
    </source>
</evidence>
<sequence>MAQRSDSEFPMPLFDKYYVVDSGYSNKQGFLAPYKSTRNRIVRYHMSQFNSGLPPRNKEELFNQRHASLRSVIEMTFGVWKKKWRIFSGFSRYNIHVQKRVIMATMRLHNFIKISNFSDAHFAEVMTETRINNTNREPDLDDMEAADVEDGVDREYMTRLTDNIANMLWANQYSW</sequence>
<evidence type="ECO:0000256" key="4">
    <source>
        <dbReference type="ARBA" id="ARBA00022722"/>
    </source>
</evidence>
<evidence type="ECO:0000256" key="7">
    <source>
        <dbReference type="ARBA" id="ARBA00023242"/>
    </source>
</evidence>
<evidence type="ECO:0000256" key="1">
    <source>
        <dbReference type="ARBA" id="ARBA00001968"/>
    </source>
</evidence>
<dbReference type="AlphaFoldDB" id="A0ABD1BLD3"/>
<dbReference type="Proteomes" id="UP001558713">
    <property type="component" value="Unassembled WGS sequence"/>
</dbReference>
<reference evidence="9 10" key="1">
    <citation type="submission" date="2024-04" db="EMBL/GenBank/DDBJ databases">
        <title>Genome assembly C_amara_ONT_v2.</title>
        <authorList>
            <person name="Yant L."/>
            <person name="Moore C."/>
            <person name="Slenker M."/>
        </authorList>
    </citation>
    <scope>NUCLEOTIDE SEQUENCE [LARGE SCALE GENOMIC DNA]</scope>
    <source>
        <tissue evidence="9">Leaf</tissue>
    </source>
</reference>
<proteinExistence type="inferred from homology"/>
<name>A0ABD1BLD3_CARAN</name>